<proteinExistence type="predicted"/>
<reference evidence="1" key="1">
    <citation type="journal article" date="2015" name="Front. Microbiol.">
        <title>Combining genomic sequencing methods to explore viral diversity and reveal potential virus-host interactions.</title>
        <authorList>
            <person name="Chow C.E."/>
            <person name="Winget D.M."/>
            <person name="White R.A.III."/>
            <person name="Hallam S.J."/>
            <person name="Suttle C.A."/>
        </authorList>
    </citation>
    <scope>NUCLEOTIDE SEQUENCE</scope>
    <source>
        <strain evidence="1">Anoxic3_7</strain>
    </source>
</reference>
<dbReference type="EMBL" id="KR029582">
    <property type="protein sequence ID" value="AKH46358.1"/>
    <property type="molecule type" value="Genomic_DNA"/>
</dbReference>
<dbReference type="GO" id="GO:0008168">
    <property type="term" value="F:methyltransferase activity"/>
    <property type="evidence" value="ECO:0007669"/>
    <property type="project" value="UniProtKB-KW"/>
</dbReference>
<accession>A0A0F7L4D8</accession>
<evidence type="ECO:0000313" key="1">
    <source>
        <dbReference type="EMBL" id="AKH46358.1"/>
    </source>
</evidence>
<organism evidence="1">
    <name type="scientific">uncultured marine virus</name>
    <dbReference type="NCBI Taxonomy" id="186617"/>
    <lineage>
        <taxon>Viruses</taxon>
        <taxon>environmental samples</taxon>
    </lineage>
</organism>
<keyword evidence="1" id="KW-0808">Transferase</keyword>
<dbReference type="GO" id="GO:0032259">
    <property type="term" value="P:methylation"/>
    <property type="evidence" value="ECO:0007669"/>
    <property type="project" value="UniProtKB-KW"/>
</dbReference>
<sequence length="99" mass="10638">MSKFSDTYSTTFTVTAFPKHLYLWLSLMPSVQPSGKPCSLSNSSGVSLLITVPSYIPCLSCDVSVKLGSPSSFILLPFWRLFALSGVSTAFINGCNPPP</sequence>
<protein>
    <submittedName>
        <fullName evidence="1">DNA methyltransferase</fullName>
    </submittedName>
</protein>
<keyword evidence="1" id="KW-0489">Methyltransferase</keyword>
<name>A0A0F7L4D8_9VIRU</name>
<reference evidence="1" key="2">
    <citation type="submission" date="2015-03" db="EMBL/GenBank/DDBJ databases">
        <authorList>
            <person name="Chow C.-E.T."/>
            <person name="Winget D.M."/>
            <person name="White R.A.III."/>
            <person name="Hallam S.J."/>
            <person name="Suttle C.A."/>
        </authorList>
    </citation>
    <scope>NUCLEOTIDE SEQUENCE</scope>
    <source>
        <strain evidence="1">Anoxic3_7</strain>
    </source>
</reference>